<sequence length="581" mass="63573">MATKSYSKHKEYKEYSSSRGVVPYTDEQFDMIKSDLIPKGSKLDSLGRSGGTREYHYEYKEEKLPSGKYDRKDLHTVEEFTIPPKSVPKAAESSSYYYEREERELPAISTGTRTYNYESSPTPAYSKVKSSKVTKEMTQNVDELDSLLDDLQKDQERQLYKSGYASDTAESTSFDYRRGTPAKAPSSGYSTLKHEERLERSSWDAPAAPPAPAAARAELRQEVYREEKTESRVVPAAVPAPAAPACTHCLHAPSTGTLPRAGTPMNKVTTTVKTYTYEVPAGLDPAALPLPCDHVVDTSTTTTCQHCAHCASHRDYRLNYTTDEHTTSERIVYPQPANTTHVLQGPHTPHAPHAPHTPHAPLTPHAAHAPHAPHEPQNGHGPYGPSSTYKYSETTYSAQNTHNAHNTHLYPAPAPSPLALSPANAPAPFPRPHTPAGGTQQPPKRLDDLLADFPEARFPTQPDGVTRRKVEVIHSQSAHDKEKDRTDGTLKHTPPVSSSKNVAGPAVYYPPGHVPFAKKDNPVGGGGYQSAAMVQGGGAYASGRGMYEYESGARSREKHTEKKTAVPICLPLCCAMPCVIM</sequence>
<dbReference type="AlphaFoldDB" id="A0A8J9YN49"/>
<proteinExistence type="predicted"/>
<protein>
    <recommendedName>
        <fullName evidence="4">Proteoglycan 4</fullName>
    </recommendedName>
</protein>
<evidence type="ECO:0000256" key="1">
    <source>
        <dbReference type="SAM" id="MobiDB-lite"/>
    </source>
</evidence>
<feature type="compositionally biased region" description="Basic and acidic residues" evidence="1">
    <location>
        <begin position="192"/>
        <end position="202"/>
    </location>
</feature>
<evidence type="ECO:0008006" key="4">
    <source>
        <dbReference type="Google" id="ProtNLM"/>
    </source>
</evidence>
<feature type="compositionally biased region" description="Basic and acidic residues" evidence="1">
    <location>
        <begin position="473"/>
        <end position="490"/>
    </location>
</feature>
<evidence type="ECO:0000313" key="3">
    <source>
        <dbReference type="Proteomes" id="UP000838878"/>
    </source>
</evidence>
<name>A0A8J9YN49_9NEOP</name>
<organism evidence="2 3">
    <name type="scientific">Brenthis ino</name>
    <name type="common">lesser marbled fritillary</name>
    <dbReference type="NCBI Taxonomy" id="405034"/>
    <lineage>
        <taxon>Eukaryota</taxon>
        <taxon>Metazoa</taxon>
        <taxon>Ecdysozoa</taxon>
        <taxon>Arthropoda</taxon>
        <taxon>Hexapoda</taxon>
        <taxon>Insecta</taxon>
        <taxon>Pterygota</taxon>
        <taxon>Neoptera</taxon>
        <taxon>Endopterygota</taxon>
        <taxon>Lepidoptera</taxon>
        <taxon>Glossata</taxon>
        <taxon>Ditrysia</taxon>
        <taxon>Papilionoidea</taxon>
        <taxon>Nymphalidae</taxon>
        <taxon>Heliconiinae</taxon>
        <taxon>Argynnini</taxon>
        <taxon>Brenthis</taxon>
    </lineage>
</organism>
<feature type="non-terminal residue" evidence="2">
    <location>
        <position position="581"/>
    </location>
</feature>
<dbReference type="EMBL" id="OV170229">
    <property type="protein sequence ID" value="CAH0731491.1"/>
    <property type="molecule type" value="Genomic_DNA"/>
</dbReference>
<feature type="region of interest" description="Disordered" evidence="1">
    <location>
        <begin position="473"/>
        <end position="503"/>
    </location>
</feature>
<feature type="region of interest" description="Disordered" evidence="1">
    <location>
        <begin position="339"/>
        <end position="391"/>
    </location>
</feature>
<feature type="region of interest" description="Disordered" evidence="1">
    <location>
        <begin position="109"/>
        <end position="131"/>
    </location>
</feature>
<feature type="compositionally biased region" description="Low complexity" evidence="1">
    <location>
        <begin position="357"/>
        <end position="370"/>
    </location>
</feature>
<evidence type="ECO:0000313" key="2">
    <source>
        <dbReference type="EMBL" id="CAH0731491.1"/>
    </source>
</evidence>
<dbReference type="PANTHER" id="PTHR41156">
    <property type="entry name" value="AGAP006184-PA"/>
    <property type="match status" value="1"/>
</dbReference>
<dbReference type="Proteomes" id="UP000838878">
    <property type="component" value="Chromosome 9"/>
</dbReference>
<reference evidence="2" key="1">
    <citation type="submission" date="2021-12" db="EMBL/GenBank/DDBJ databases">
        <authorList>
            <person name="Martin H S."/>
        </authorList>
    </citation>
    <scope>NUCLEOTIDE SEQUENCE</scope>
</reference>
<feature type="region of interest" description="Disordered" evidence="1">
    <location>
        <begin position="160"/>
        <end position="212"/>
    </location>
</feature>
<dbReference type="PANTHER" id="PTHR41156:SF1">
    <property type="entry name" value="ZASP-LIKE MOTIF DOMAIN-CONTAINING PROTEIN"/>
    <property type="match status" value="1"/>
</dbReference>
<keyword evidence="3" id="KW-1185">Reference proteome</keyword>
<accession>A0A8J9YN49</accession>
<gene>
    <name evidence="2" type="ORF">BINO364_LOCUS16352</name>
</gene>
<dbReference type="OrthoDB" id="6372047at2759"/>
<feature type="region of interest" description="Disordered" evidence="1">
    <location>
        <begin position="404"/>
        <end position="445"/>
    </location>
</feature>
<feature type="compositionally biased region" description="Polar residues" evidence="1">
    <location>
        <begin position="109"/>
        <end position="123"/>
    </location>
</feature>